<dbReference type="InterPro" id="IPR015424">
    <property type="entry name" value="PyrdxlP-dep_Trfase"/>
</dbReference>
<comment type="cofactor">
    <cofactor evidence="1">
        <name>pyridoxal 5'-phosphate</name>
        <dbReference type="ChEBI" id="CHEBI:597326"/>
    </cofactor>
</comment>
<evidence type="ECO:0000256" key="5">
    <source>
        <dbReference type="ARBA" id="ARBA00037974"/>
    </source>
</evidence>
<dbReference type="PANTHER" id="PTHR43525:SF1">
    <property type="entry name" value="PROTEIN MALY"/>
    <property type="match status" value="1"/>
</dbReference>
<protein>
    <recommendedName>
        <fullName evidence="2">cysteine-S-conjugate beta-lyase</fullName>
        <ecNumber evidence="2">4.4.1.13</ecNumber>
    </recommendedName>
</protein>
<evidence type="ECO:0000313" key="7">
    <source>
        <dbReference type="EMBL" id="MBB5515281.1"/>
    </source>
</evidence>
<dbReference type="InterPro" id="IPR027619">
    <property type="entry name" value="C-S_lyase_PatB-like"/>
</dbReference>
<proteinExistence type="inferred from homology"/>
<keyword evidence="8" id="KW-1185">Reference proteome</keyword>
<dbReference type="EC" id="4.4.1.13" evidence="2"/>
<dbReference type="Pfam" id="PF00155">
    <property type="entry name" value="Aminotran_1_2"/>
    <property type="match status" value="1"/>
</dbReference>
<dbReference type="Gene3D" id="3.90.1150.10">
    <property type="entry name" value="Aspartate Aminotransferase, domain 1"/>
    <property type="match status" value="1"/>
</dbReference>
<dbReference type="AlphaFoldDB" id="A0A840WL79"/>
<evidence type="ECO:0000259" key="6">
    <source>
        <dbReference type="Pfam" id="PF00155"/>
    </source>
</evidence>
<comment type="caution">
    <text evidence="7">The sequence shown here is derived from an EMBL/GenBank/DDBJ whole genome shotgun (WGS) entry which is preliminary data.</text>
</comment>
<comment type="similarity">
    <text evidence="5">Belongs to the class-II pyridoxal-phosphate-dependent aminotransferase family. MalY/PatB cystathionine beta-lyase subfamily.</text>
</comment>
<dbReference type="InterPro" id="IPR004839">
    <property type="entry name" value="Aminotransferase_I/II_large"/>
</dbReference>
<dbReference type="GO" id="GO:0030170">
    <property type="term" value="F:pyridoxal phosphate binding"/>
    <property type="evidence" value="ECO:0007669"/>
    <property type="project" value="InterPro"/>
</dbReference>
<feature type="domain" description="Aminotransferase class I/classII large" evidence="6">
    <location>
        <begin position="43"/>
        <end position="382"/>
    </location>
</feature>
<organism evidence="7 8">
    <name type="scientific">Rubricella aquisinus</name>
    <dbReference type="NCBI Taxonomy" id="2028108"/>
    <lineage>
        <taxon>Bacteria</taxon>
        <taxon>Pseudomonadati</taxon>
        <taxon>Pseudomonadota</taxon>
        <taxon>Alphaproteobacteria</taxon>
        <taxon>Rhodobacterales</taxon>
        <taxon>Paracoccaceae</taxon>
        <taxon>Rubricella</taxon>
    </lineage>
</organism>
<gene>
    <name evidence="7" type="ORF">FHS89_001291</name>
</gene>
<evidence type="ECO:0000256" key="3">
    <source>
        <dbReference type="ARBA" id="ARBA00022898"/>
    </source>
</evidence>
<dbReference type="Gene3D" id="3.40.640.10">
    <property type="entry name" value="Type I PLP-dependent aspartate aminotransferase-like (Major domain)"/>
    <property type="match status" value="1"/>
</dbReference>
<keyword evidence="3" id="KW-0663">Pyridoxal phosphate</keyword>
<evidence type="ECO:0000256" key="2">
    <source>
        <dbReference type="ARBA" id="ARBA00012224"/>
    </source>
</evidence>
<dbReference type="CDD" id="cd00609">
    <property type="entry name" value="AAT_like"/>
    <property type="match status" value="1"/>
</dbReference>
<accession>A0A840WL79</accession>
<dbReference type="GO" id="GO:0047804">
    <property type="term" value="F:cysteine-S-conjugate beta-lyase activity"/>
    <property type="evidence" value="ECO:0007669"/>
    <property type="project" value="UniProtKB-EC"/>
</dbReference>
<dbReference type="InterPro" id="IPR051798">
    <property type="entry name" value="Class-II_PLP-Dep_Aminotrans"/>
</dbReference>
<dbReference type="NCBIfam" id="TIGR04350">
    <property type="entry name" value="C_S_lyase_PatB"/>
    <property type="match status" value="1"/>
</dbReference>
<dbReference type="InterPro" id="IPR015422">
    <property type="entry name" value="PyrdxlP-dep_Trfase_small"/>
</dbReference>
<name>A0A840WL79_9RHOB</name>
<sequence length="391" mass="43065">MTSQFDEVIDRRGTHSVKWDACEALYGVSPDDGIAMWVADMDFKPPQCVNDTLAAAVAHGVHGYFGDDRAYKDAIKGWMLRRHGWQVEDDWILTTHGLVAAVGLALQAYSKPGDGIILFTPVYHAFAKMINANDRTLVESEMRLEGGQYHMDLGSLEASLSGSESMLILCSPHNPGGRVWTEDELRAVGDFCVKHDLILVADEIHHDLVFSGQKHHVFHKIMPEIADRLVMLTAGSKTFNLAGGMTGNVIISDPDLRARFSKVHMAAGASPNRFGILMSTAAYSEGDAWLDELVAYIDGNRKIFDEGINTIPGVKSMEMGATYLAWVDFADTGMAREEFVRRIEQDAKIAANYGPTFGKGGDTFMRFNLATPRAVVKEAVARMQNAFSDLQ</sequence>
<dbReference type="SUPFAM" id="SSF53383">
    <property type="entry name" value="PLP-dependent transferases"/>
    <property type="match status" value="1"/>
</dbReference>
<dbReference type="EMBL" id="JACIJS010000003">
    <property type="protein sequence ID" value="MBB5515281.1"/>
    <property type="molecule type" value="Genomic_DNA"/>
</dbReference>
<dbReference type="PANTHER" id="PTHR43525">
    <property type="entry name" value="PROTEIN MALY"/>
    <property type="match status" value="1"/>
</dbReference>
<evidence type="ECO:0000313" key="8">
    <source>
        <dbReference type="Proteomes" id="UP000553766"/>
    </source>
</evidence>
<reference evidence="7 8" key="1">
    <citation type="submission" date="2020-08" db="EMBL/GenBank/DDBJ databases">
        <title>Genomic Encyclopedia of Type Strains, Phase IV (KMG-IV): sequencing the most valuable type-strain genomes for metagenomic binning, comparative biology and taxonomic classification.</title>
        <authorList>
            <person name="Goeker M."/>
        </authorList>
    </citation>
    <scope>NUCLEOTIDE SEQUENCE [LARGE SCALE GENOMIC DNA]</scope>
    <source>
        <strain evidence="7 8">DSM 103377</strain>
    </source>
</reference>
<dbReference type="RefSeq" id="WP_184009700.1">
    <property type="nucleotide sequence ID" value="NZ_JACIJS010000003.1"/>
</dbReference>
<evidence type="ECO:0000256" key="1">
    <source>
        <dbReference type="ARBA" id="ARBA00001933"/>
    </source>
</evidence>
<keyword evidence="4 7" id="KW-0456">Lyase</keyword>
<dbReference type="Proteomes" id="UP000553766">
    <property type="component" value="Unassembled WGS sequence"/>
</dbReference>
<dbReference type="InterPro" id="IPR015421">
    <property type="entry name" value="PyrdxlP-dep_Trfase_major"/>
</dbReference>
<evidence type="ECO:0000256" key="4">
    <source>
        <dbReference type="ARBA" id="ARBA00023239"/>
    </source>
</evidence>